<accession>A0A2P2IR47</accession>
<dbReference type="AlphaFoldDB" id="A0A2P2IR47"/>
<dbReference type="EMBL" id="GGEC01003216">
    <property type="protein sequence ID" value="MBW83699.1"/>
    <property type="molecule type" value="Transcribed_RNA"/>
</dbReference>
<proteinExistence type="predicted"/>
<reference evidence="1" key="1">
    <citation type="submission" date="2018-02" db="EMBL/GenBank/DDBJ databases">
        <title>Rhizophora mucronata_Transcriptome.</title>
        <authorList>
            <person name="Meera S.P."/>
            <person name="Sreeshan A."/>
            <person name="Augustine A."/>
        </authorList>
    </citation>
    <scope>NUCLEOTIDE SEQUENCE</scope>
    <source>
        <tissue evidence="1">Leaf</tissue>
    </source>
</reference>
<protein>
    <submittedName>
        <fullName evidence="1">Uncharacterized protein</fullName>
    </submittedName>
</protein>
<evidence type="ECO:0000313" key="1">
    <source>
        <dbReference type="EMBL" id="MBW83699.1"/>
    </source>
</evidence>
<name>A0A2P2IR47_RHIMU</name>
<organism evidence="1">
    <name type="scientific">Rhizophora mucronata</name>
    <name type="common">Asiatic mangrove</name>
    <dbReference type="NCBI Taxonomy" id="61149"/>
    <lineage>
        <taxon>Eukaryota</taxon>
        <taxon>Viridiplantae</taxon>
        <taxon>Streptophyta</taxon>
        <taxon>Embryophyta</taxon>
        <taxon>Tracheophyta</taxon>
        <taxon>Spermatophyta</taxon>
        <taxon>Magnoliopsida</taxon>
        <taxon>eudicotyledons</taxon>
        <taxon>Gunneridae</taxon>
        <taxon>Pentapetalae</taxon>
        <taxon>rosids</taxon>
        <taxon>fabids</taxon>
        <taxon>Malpighiales</taxon>
        <taxon>Rhizophoraceae</taxon>
        <taxon>Rhizophora</taxon>
    </lineage>
</organism>
<sequence length="81" mass="9888">MKRRWQYKGIFKQAQTQATYQKYMMCGKEYFKFHFNLQKHSTTSETSLELYKKYQLSCWNILPEVDFTQYKREGSIHAQST</sequence>